<reference evidence="2" key="1">
    <citation type="submission" date="2018-11" db="EMBL/GenBank/DDBJ databases">
        <authorList>
            <person name="Alioto T."/>
            <person name="Alioto T."/>
        </authorList>
    </citation>
    <scope>NUCLEOTIDE SEQUENCE</scope>
</reference>
<sequence length="57" mass="6475">DSIEERRIEMEENPCVKRSAAEKILCILFTVLLCVTFVLIGIVIFFATKRADQNEAS</sequence>
<dbReference type="AlphaFoldDB" id="A0A8B6E735"/>
<proteinExistence type="predicted"/>
<protein>
    <submittedName>
        <fullName evidence="2">Uncharacterized protein</fullName>
    </submittedName>
</protein>
<comment type="caution">
    <text evidence="2">The sequence shown here is derived from an EMBL/GenBank/DDBJ whole genome shotgun (WGS) entry which is preliminary data.</text>
</comment>
<organism evidence="2 3">
    <name type="scientific">Mytilus galloprovincialis</name>
    <name type="common">Mediterranean mussel</name>
    <dbReference type="NCBI Taxonomy" id="29158"/>
    <lineage>
        <taxon>Eukaryota</taxon>
        <taxon>Metazoa</taxon>
        <taxon>Spiralia</taxon>
        <taxon>Lophotrochozoa</taxon>
        <taxon>Mollusca</taxon>
        <taxon>Bivalvia</taxon>
        <taxon>Autobranchia</taxon>
        <taxon>Pteriomorphia</taxon>
        <taxon>Mytilida</taxon>
        <taxon>Mytiloidea</taxon>
        <taxon>Mytilidae</taxon>
        <taxon>Mytilinae</taxon>
        <taxon>Mytilus</taxon>
    </lineage>
</organism>
<keyword evidence="1" id="KW-1133">Transmembrane helix</keyword>
<dbReference type="Proteomes" id="UP000596742">
    <property type="component" value="Unassembled WGS sequence"/>
</dbReference>
<feature type="non-terminal residue" evidence="2">
    <location>
        <position position="57"/>
    </location>
</feature>
<gene>
    <name evidence="2" type="ORF">MGAL_10B069490</name>
</gene>
<keyword evidence="1" id="KW-0472">Membrane</keyword>
<dbReference type="EMBL" id="UYJE01004647">
    <property type="protein sequence ID" value="VDI30070.1"/>
    <property type="molecule type" value="Genomic_DNA"/>
</dbReference>
<name>A0A8B6E735_MYTGA</name>
<evidence type="ECO:0000313" key="3">
    <source>
        <dbReference type="Proteomes" id="UP000596742"/>
    </source>
</evidence>
<keyword evidence="1" id="KW-0812">Transmembrane</keyword>
<accession>A0A8B6E735</accession>
<evidence type="ECO:0000313" key="2">
    <source>
        <dbReference type="EMBL" id="VDI30070.1"/>
    </source>
</evidence>
<feature type="transmembrane region" description="Helical" evidence="1">
    <location>
        <begin position="24"/>
        <end position="47"/>
    </location>
</feature>
<keyword evidence="3" id="KW-1185">Reference proteome</keyword>
<feature type="non-terminal residue" evidence="2">
    <location>
        <position position="1"/>
    </location>
</feature>
<evidence type="ECO:0000256" key="1">
    <source>
        <dbReference type="SAM" id="Phobius"/>
    </source>
</evidence>